<keyword evidence="11" id="KW-0131">Cell cycle</keyword>
<proteinExistence type="inferred from homology"/>
<keyword evidence="7" id="KW-0175">Coiled coil</keyword>
<evidence type="ECO:0000256" key="11">
    <source>
        <dbReference type="ARBA" id="ARBA00023306"/>
    </source>
</evidence>
<evidence type="ECO:0000256" key="4">
    <source>
        <dbReference type="ARBA" id="ARBA00022771"/>
    </source>
</evidence>
<dbReference type="InterPro" id="IPR026516">
    <property type="entry name" value="THAP1/10"/>
</dbReference>
<keyword evidence="4 12" id="KW-0863">Zinc-finger</keyword>
<gene>
    <name evidence="14" type="ORF">ABMA27_008821</name>
</gene>
<dbReference type="Proteomes" id="UP001549920">
    <property type="component" value="Unassembled WGS sequence"/>
</dbReference>
<evidence type="ECO:0000313" key="15">
    <source>
        <dbReference type="Proteomes" id="UP001549920"/>
    </source>
</evidence>
<protein>
    <recommendedName>
        <fullName evidence="13">THAP-type domain-containing protein</fullName>
    </recommendedName>
</protein>
<evidence type="ECO:0000256" key="2">
    <source>
        <dbReference type="ARBA" id="ARBA00006177"/>
    </source>
</evidence>
<evidence type="ECO:0000256" key="9">
    <source>
        <dbReference type="ARBA" id="ARBA00023163"/>
    </source>
</evidence>
<keyword evidence="8 12" id="KW-0238">DNA-binding</keyword>
<dbReference type="Pfam" id="PF05485">
    <property type="entry name" value="THAP"/>
    <property type="match status" value="1"/>
</dbReference>
<dbReference type="PANTHER" id="PTHR46600">
    <property type="entry name" value="THAP DOMAIN-CONTAINING"/>
    <property type="match status" value="1"/>
</dbReference>
<comment type="subcellular location">
    <subcellularLocation>
        <location evidence="1">Nucleus</location>
        <location evidence="1">Nucleoplasm</location>
    </subcellularLocation>
</comment>
<keyword evidence="5" id="KW-0862">Zinc</keyword>
<accession>A0ABR3H8Z4</accession>
<keyword evidence="15" id="KW-1185">Reference proteome</keyword>
<organism evidence="14 15">
    <name type="scientific">Loxostege sticticalis</name>
    <name type="common">Beet webworm moth</name>
    <dbReference type="NCBI Taxonomy" id="481309"/>
    <lineage>
        <taxon>Eukaryota</taxon>
        <taxon>Metazoa</taxon>
        <taxon>Ecdysozoa</taxon>
        <taxon>Arthropoda</taxon>
        <taxon>Hexapoda</taxon>
        <taxon>Insecta</taxon>
        <taxon>Pterygota</taxon>
        <taxon>Neoptera</taxon>
        <taxon>Endopterygota</taxon>
        <taxon>Lepidoptera</taxon>
        <taxon>Glossata</taxon>
        <taxon>Ditrysia</taxon>
        <taxon>Pyraloidea</taxon>
        <taxon>Crambidae</taxon>
        <taxon>Pyraustinae</taxon>
        <taxon>Loxostege</taxon>
    </lineage>
</organism>
<evidence type="ECO:0000256" key="10">
    <source>
        <dbReference type="ARBA" id="ARBA00023242"/>
    </source>
</evidence>
<keyword evidence="9" id="KW-0804">Transcription</keyword>
<reference evidence="14 15" key="1">
    <citation type="submission" date="2024-06" db="EMBL/GenBank/DDBJ databases">
        <title>A chromosome-level genome assembly of beet webworm, Loxostege sticticalis.</title>
        <authorList>
            <person name="Zhang Y."/>
        </authorList>
    </citation>
    <scope>NUCLEOTIDE SEQUENCE [LARGE SCALE GENOMIC DNA]</scope>
    <source>
        <strain evidence="14">AQ026</strain>
        <tissue evidence="14">Whole body</tissue>
    </source>
</reference>
<evidence type="ECO:0000259" key="13">
    <source>
        <dbReference type="PROSITE" id="PS50950"/>
    </source>
</evidence>
<evidence type="ECO:0000256" key="1">
    <source>
        <dbReference type="ARBA" id="ARBA00004642"/>
    </source>
</evidence>
<dbReference type="PANTHER" id="PTHR46600:SF1">
    <property type="entry name" value="THAP DOMAIN-CONTAINING PROTEIN 1"/>
    <property type="match status" value="1"/>
</dbReference>
<feature type="domain" description="THAP-type" evidence="13">
    <location>
        <begin position="1"/>
        <end position="87"/>
    </location>
</feature>
<evidence type="ECO:0000313" key="14">
    <source>
        <dbReference type="EMBL" id="KAL0861259.1"/>
    </source>
</evidence>
<sequence>MTICIIKSCRNQTTKRKEKTNITFHKVPADPVAAQKWIEQIRLSRNDPTWTPSEYTRICSAHFLESDLYNTNGGYVRLHKHAYPVKTTHYCQPLFKCPDPSNIINANP</sequence>
<evidence type="ECO:0000256" key="6">
    <source>
        <dbReference type="ARBA" id="ARBA00023015"/>
    </source>
</evidence>
<evidence type="ECO:0000256" key="8">
    <source>
        <dbReference type="ARBA" id="ARBA00023125"/>
    </source>
</evidence>
<dbReference type="SMART" id="SM00980">
    <property type="entry name" value="THAP"/>
    <property type="match status" value="1"/>
</dbReference>
<keyword evidence="6" id="KW-0805">Transcription regulation</keyword>
<comment type="caution">
    <text evidence="14">The sequence shown here is derived from an EMBL/GenBank/DDBJ whole genome shotgun (WGS) entry which is preliminary data.</text>
</comment>
<evidence type="ECO:0000256" key="5">
    <source>
        <dbReference type="ARBA" id="ARBA00022833"/>
    </source>
</evidence>
<keyword evidence="10" id="KW-0539">Nucleus</keyword>
<evidence type="ECO:0000256" key="12">
    <source>
        <dbReference type="PROSITE-ProRule" id="PRU00309"/>
    </source>
</evidence>
<evidence type="ECO:0000256" key="7">
    <source>
        <dbReference type="ARBA" id="ARBA00023054"/>
    </source>
</evidence>
<comment type="similarity">
    <text evidence="2">Belongs to the THAP1 family.</text>
</comment>
<dbReference type="InterPro" id="IPR038441">
    <property type="entry name" value="THAP_Znf_sf"/>
</dbReference>
<dbReference type="PROSITE" id="PS50950">
    <property type="entry name" value="ZF_THAP"/>
    <property type="match status" value="1"/>
</dbReference>
<keyword evidence="3" id="KW-0479">Metal-binding</keyword>
<name>A0ABR3H8Z4_LOXSC</name>
<dbReference type="InterPro" id="IPR006612">
    <property type="entry name" value="THAP_Znf"/>
</dbReference>
<dbReference type="Gene3D" id="6.20.210.20">
    <property type="entry name" value="THAP domain"/>
    <property type="match status" value="1"/>
</dbReference>
<dbReference type="SUPFAM" id="SSF57716">
    <property type="entry name" value="Glucocorticoid receptor-like (DNA-binding domain)"/>
    <property type="match status" value="1"/>
</dbReference>
<dbReference type="EMBL" id="JBEUOH010000023">
    <property type="protein sequence ID" value="KAL0861259.1"/>
    <property type="molecule type" value="Genomic_DNA"/>
</dbReference>
<evidence type="ECO:0000256" key="3">
    <source>
        <dbReference type="ARBA" id="ARBA00022723"/>
    </source>
</evidence>